<feature type="binding site" evidence="2">
    <location>
        <position position="176"/>
    </location>
    <ligand>
        <name>Fe cation</name>
        <dbReference type="ChEBI" id="CHEBI:24875"/>
        <label>2</label>
    </ligand>
</feature>
<dbReference type="PANTHER" id="PTHR36303:SF1">
    <property type="entry name" value="2',3'-CYCLIC-NUCLEOTIDE 2'-PHOSPHODIESTERASE"/>
    <property type="match status" value="1"/>
</dbReference>
<keyword evidence="2" id="KW-0479">Metal-binding</keyword>
<dbReference type="Pfam" id="PF13277">
    <property type="entry name" value="YmdB"/>
    <property type="match status" value="1"/>
</dbReference>
<dbReference type="KEGG" id="psel:GM415_02765"/>
<gene>
    <name evidence="3" type="ORF">GM415_02765</name>
</gene>
<dbReference type="AlphaFoldDB" id="A0A6I6JD59"/>
<dbReference type="Gene3D" id="3.60.21.10">
    <property type="match status" value="1"/>
</dbReference>
<accession>A0A6I6JD59</accession>
<reference evidence="3 4" key="1">
    <citation type="submission" date="2019-11" db="EMBL/GenBank/DDBJ databases">
        <authorList>
            <person name="Zheng R.K."/>
            <person name="Sun C.M."/>
        </authorList>
    </citation>
    <scope>NUCLEOTIDE SEQUENCE [LARGE SCALE GENOMIC DNA]</scope>
    <source>
        <strain evidence="3 4">SRB007</strain>
    </source>
</reference>
<feature type="binding site" evidence="2">
    <location>
        <position position="40"/>
    </location>
    <ligand>
        <name>Fe cation</name>
        <dbReference type="ChEBI" id="CHEBI:24875"/>
        <label>1</label>
    </ligand>
</feature>
<evidence type="ECO:0000256" key="2">
    <source>
        <dbReference type="PIRSR" id="PIRSR004789-51"/>
    </source>
</evidence>
<dbReference type="PIRSF" id="PIRSF004789">
    <property type="entry name" value="DR1281"/>
    <property type="match status" value="1"/>
</dbReference>
<feature type="binding site" evidence="2">
    <location>
        <position position="178"/>
    </location>
    <ligand>
        <name>Fe cation</name>
        <dbReference type="ChEBI" id="CHEBI:24875"/>
        <label>1</label>
    </ligand>
</feature>
<name>A0A6I6JD59_9BACT</name>
<feature type="binding site" evidence="2">
    <location>
        <position position="39"/>
    </location>
    <ligand>
        <name>Fe cation</name>
        <dbReference type="ChEBI" id="CHEBI:24875"/>
        <label>2</label>
    </ligand>
</feature>
<dbReference type="SUPFAM" id="SSF56300">
    <property type="entry name" value="Metallo-dependent phosphatases"/>
    <property type="match status" value="1"/>
</dbReference>
<dbReference type="Proteomes" id="UP000428328">
    <property type="component" value="Chromosome"/>
</dbReference>
<feature type="binding site" evidence="2">
    <location>
        <position position="39"/>
    </location>
    <ligand>
        <name>Fe cation</name>
        <dbReference type="ChEBI" id="CHEBI:24875"/>
        <label>1</label>
    </ligand>
</feature>
<dbReference type="RefSeq" id="WP_158946302.1">
    <property type="nucleotide sequence ID" value="NZ_CP046400.1"/>
</dbReference>
<feature type="active site" description="Proton donor" evidence="1">
    <location>
        <position position="68"/>
    </location>
</feature>
<dbReference type="InterPro" id="IPR005235">
    <property type="entry name" value="YmdB-like"/>
</dbReference>
<feature type="binding site" evidence="2">
    <location>
        <position position="8"/>
    </location>
    <ligand>
        <name>Fe cation</name>
        <dbReference type="ChEBI" id="CHEBI:24875"/>
        <label>1</label>
    </ligand>
</feature>
<dbReference type="EMBL" id="CP046400">
    <property type="protein sequence ID" value="QGY39089.1"/>
    <property type="molecule type" value="Genomic_DNA"/>
</dbReference>
<dbReference type="InterPro" id="IPR029052">
    <property type="entry name" value="Metallo-depent_PP-like"/>
</dbReference>
<dbReference type="PANTHER" id="PTHR36303">
    <property type="entry name" value="2',3'-CYCLIC-NUCLEOTIDE 2'-PHOSPHODIESTERASE"/>
    <property type="match status" value="1"/>
</dbReference>
<keyword evidence="4" id="KW-1185">Reference proteome</keyword>
<proteinExistence type="predicted"/>
<dbReference type="GO" id="GO:0004113">
    <property type="term" value="F:2',3'-cyclic-nucleotide 3'-phosphodiesterase activity"/>
    <property type="evidence" value="ECO:0007669"/>
    <property type="project" value="TreeGrafter"/>
</dbReference>
<feature type="binding site" evidence="2">
    <location>
        <position position="151"/>
    </location>
    <ligand>
        <name>Fe cation</name>
        <dbReference type="ChEBI" id="CHEBI:24875"/>
        <label>2</label>
    </ligand>
</feature>
<evidence type="ECO:0000256" key="1">
    <source>
        <dbReference type="PIRSR" id="PIRSR004789-50"/>
    </source>
</evidence>
<evidence type="ECO:0000313" key="3">
    <source>
        <dbReference type="EMBL" id="QGY39089.1"/>
    </source>
</evidence>
<dbReference type="GO" id="GO:0046872">
    <property type="term" value="F:metal ion binding"/>
    <property type="evidence" value="ECO:0007669"/>
    <property type="project" value="UniProtKB-KW"/>
</dbReference>
<dbReference type="CDD" id="cd07382">
    <property type="entry name" value="MPP_DR1281"/>
    <property type="match status" value="1"/>
</dbReference>
<organism evidence="3 4">
    <name type="scientific">Pseudodesulfovibrio cashew</name>
    <dbReference type="NCBI Taxonomy" id="2678688"/>
    <lineage>
        <taxon>Bacteria</taxon>
        <taxon>Pseudomonadati</taxon>
        <taxon>Thermodesulfobacteriota</taxon>
        <taxon>Desulfovibrionia</taxon>
        <taxon>Desulfovibrionales</taxon>
        <taxon>Desulfovibrionaceae</taxon>
    </lineage>
</organism>
<sequence>MRVLYLGDIVGRPGMQAIKSDLHRIRKEQELDLVFANGENANGGYGITAKQARDLLNWGVDGISGGNHIWRVKDLYSMLETDGRVLRPHNYADHLPGTGVRIFRKKGLPPIALINLIGRTFMPPIDCPFAAVETALDELSADIPVIIVDFHAEATGEKIAMGYFLEGKVSAMVGTHTHVQTNDAKLLSGGTAYITDLGMCGAKDSCLGMKPEIILDRYLTGLPRQLEAAPGPGVLQGAIFNIEDTTGRATSIAAFQQDKMPQKRG</sequence>
<protein>
    <submittedName>
        <fullName evidence="3">Metallophosphoesterase</fullName>
    </submittedName>
</protein>
<evidence type="ECO:0000313" key="4">
    <source>
        <dbReference type="Proteomes" id="UP000428328"/>
    </source>
</evidence>
<feature type="binding site" evidence="2">
    <location>
        <position position="67"/>
    </location>
    <ligand>
        <name>Fe cation</name>
        <dbReference type="ChEBI" id="CHEBI:24875"/>
        <label>2</label>
    </ligand>
</feature>